<reference evidence="1 2" key="1">
    <citation type="submission" date="2014-04" db="EMBL/GenBank/DDBJ databases">
        <authorList>
            <consortium name="DOE Joint Genome Institute"/>
            <person name="Kuo A."/>
            <person name="Kohler A."/>
            <person name="Nagy L.G."/>
            <person name="Floudas D."/>
            <person name="Copeland A."/>
            <person name="Barry K.W."/>
            <person name="Cichocki N."/>
            <person name="Veneault-Fourrey C."/>
            <person name="LaButti K."/>
            <person name="Lindquist E.A."/>
            <person name="Lipzen A."/>
            <person name="Lundell T."/>
            <person name="Morin E."/>
            <person name="Murat C."/>
            <person name="Sun H."/>
            <person name="Tunlid A."/>
            <person name="Henrissat B."/>
            <person name="Grigoriev I.V."/>
            <person name="Hibbett D.S."/>
            <person name="Martin F."/>
            <person name="Nordberg H.P."/>
            <person name="Cantor M.N."/>
            <person name="Hua S.X."/>
        </authorList>
    </citation>
    <scope>NUCLEOTIDE SEQUENCE [LARGE SCALE GENOMIC DNA]</scope>
    <source>
        <strain evidence="1 2">Foug A</strain>
    </source>
</reference>
<keyword evidence="2" id="KW-1185">Reference proteome</keyword>
<gene>
    <name evidence="1" type="ORF">SCLCIDRAFT_138356</name>
</gene>
<feature type="non-terminal residue" evidence="1">
    <location>
        <position position="1"/>
    </location>
</feature>
<dbReference type="InParanoid" id="A0A0C3DCE6"/>
<sequence length="71" mass="8224">LAYIKQQRLDAMDLTAVHAIKRKLKFDRRVILSRTGEVAFDEGQLVQVYDNAADMTFATSKKLLPWWSAPW</sequence>
<dbReference type="AlphaFoldDB" id="A0A0C3DCE6"/>
<dbReference type="OrthoDB" id="2615638at2759"/>
<evidence type="ECO:0000313" key="1">
    <source>
        <dbReference type="EMBL" id="KIM53756.1"/>
    </source>
</evidence>
<dbReference type="Proteomes" id="UP000053989">
    <property type="component" value="Unassembled WGS sequence"/>
</dbReference>
<dbReference type="HOGENOM" id="CLU_186480_0_0_1"/>
<protein>
    <submittedName>
        <fullName evidence="1">Uncharacterized protein</fullName>
    </submittedName>
</protein>
<dbReference type="EMBL" id="KN822172">
    <property type="protein sequence ID" value="KIM53756.1"/>
    <property type="molecule type" value="Genomic_DNA"/>
</dbReference>
<name>A0A0C3DCE6_9AGAM</name>
<evidence type="ECO:0000313" key="2">
    <source>
        <dbReference type="Proteomes" id="UP000053989"/>
    </source>
</evidence>
<organism evidence="1 2">
    <name type="scientific">Scleroderma citrinum Foug A</name>
    <dbReference type="NCBI Taxonomy" id="1036808"/>
    <lineage>
        <taxon>Eukaryota</taxon>
        <taxon>Fungi</taxon>
        <taxon>Dikarya</taxon>
        <taxon>Basidiomycota</taxon>
        <taxon>Agaricomycotina</taxon>
        <taxon>Agaricomycetes</taxon>
        <taxon>Agaricomycetidae</taxon>
        <taxon>Boletales</taxon>
        <taxon>Sclerodermatineae</taxon>
        <taxon>Sclerodermataceae</taxon>
        <taxon>Scleroderma</taxon>
    </lineage>
</organism>
<proteinExistence type="predicted"/>
<reference evidence="2" key="2">
    <citation type="submission" date="2015-01" db="EMBL/GenBank/DDBJ databases">
        <title>Evolutionary Origins and Diversification of the Mycorrhizal Mutualists.</title>
        <authorList>
            <consortium name="DOE Joint Genome Institute"/>
            <consortium name="Mycorrhizal Genomics Consortium"/>
            <person name="Kohler A."/>
            <person name="Kuo A."/>
            <person name="Nagy L.G."/>
            <person name="Floudas D."/>
            <person name="Copeland A."/>
            <person name="Barry K.W."/>
            <person name="Cichocki N."/>
            <person name="Veneault-Fourrey C."/>
            <person name="LaButti K."/>
            <person name="Lindquist E.A."/>
            <person name="Lipzen A."/>
            <person name="Lundell T."/>
            <person name="Morin E."/>
            <person name="Murat C."/>
            <person name="Riley R."/>
            <person name="Ohm R."/>
            <person name="Sun H."/>
            <person name="Tunlid A."/>
            <person name="Henrissat B."/>
            <person name="Grigoriev I.V."/>
            <person name="Hibbett D.S."/>
            <person name="Martin F."/>
        </authorList>
    </citation>
    <scope>NUCLEOTIDE SEQUENCE [LARGE SCALE GENOMIC DNA]</scope>
    <source>
        <strain evidence="2">Foug A</strain>
    </source>
</reference>
<accession>A0A0C3DCE6</accession>